<accession>A0A382B0U1</accession>
<evidence type="ECO:0000313" key="1">
    <source>
        <dbReference type="EMBL" id="SVB07204.1"/>
    </source>
</evidence>
<name>A0A382B0U1_9ZZZZ</name>
<proteinExistence type="predicted"/>
<dbReference type="EMBL" id="UINC01027634">
    <property type="protein sequence ID" value="SVB07204.1"/>
    <property type="molecule type" value="Genomic_DNA"/>
</dbReference>
<organism evidence="1">
    <name type="scientific">marine metagenome</name>
    <dbReference type="NCBI Taxonomy" id="408172"/>
    <lineage>
        <taxon>unclassified sequences</taxon>
        <taxon>metagenomes</taxon>
        <taxon>ecological metagenomes</taxon>
    </lineage>
</organism>
<protein>
    <submittedName>
        <fullName evidence="1">Uncharacterized protein</fullName>
    </submittedName>
</protein>
<reference evidence="1" key="1">
    <citation type="submission" date="2018-05" db="EMBL/GenBank/DDBJ databases">
        <authorList>
            <person name="Lanie J.A."/>
            <person name="Ng W.-L."/>
            <person name="Kazmierczak K.M."/>
            <person name="Andrzejewski T.M."/>
            <person name="Davidsen T.M."/>
            <person name="Wayne K.J."/>
            <person name="Tettelin H."/>
            <person name="Glass J.I."/>
            <person name="Rusch D."/>
            <person name="Podicherti R."/>
            <person name="Tsui H.-C.T."/>
            <person name="Winkler M.E."/>
        </authorList>
    </citation>
    <scope>NUCLEOTIDE SEQUENCE</scope>
</reference>
<gene>
    <name evidence="1" type="ORF">METZ01_LOCUS160058</name>
</gene>
<dbReference type="AlphaFoldDB" id="A0A382B0U1"/>
<sequence>MALSMPTVPALGCVPDRPRQLGGGFEFGPGSITRPVLLPWSVDAVRIVTPPPELPVTYVSMGRREVYIDFDFREQVYWELRAHISVSTGVWRIPLPGDPENRPIQPGDELREFEELSIRHWDASREPTVGDIRILRGGLGNVTVAFDCAPISGGGAWFSAGPFDILQCPGAADGLCREDFMSIGTARRYAERECSGQEQSVELLTWAGSRPEA</sequence>